<dbReference type="Pfam" id="PF00270">
    <property type="entry name" value="DEAD"/>
    <property type="match status" value="1"/>
</dbReference>
<dbReference type="PROSITE" id="PS51194">
    <property type="entry name" value="HELICASE_CTER"/>
    <property type="match status" value="1"/>
</dbReference>
<dbReference type="GO" id="GO:0003724">
    <property type="term" value="F:RNA helicase activity"/>
    <property type="evidence" value="ECO:0007669"/>
    <property type="project" value="InterPro"/>
</dbReference>
<evidence type="ECO:0000259" key="5">
    <source>
        <dbReference type="PROSITE" id="PS51192"/>
    </source>
</evidence>
<dbReference type="GO" id="GO:0003723">
    <property type="term" value="F:RNA binding"/>
    <property type="evidence" value="ECO:0007669"/>
    <property type="project" value="TreeGrafter"/>
</dbReference>
<dbReference type="RefSeq" id="WP_084284284.1">
    <property type="nucleotide sequence ID" value="NZ_FWXJ01000011.1"/>
</dbReference>
<dbReference type="PANTHER" id="PTHR18934">
    <property type="entry name" value="ATP-DEPENDENT RNA HELICASE"/>
    <property type="match status" value="1"/>
</dbReference>
<dbReference type="Pfam" id="PF07717">
    <property type="entry name" value="OB_NTP_bind"/>
    <property type="match status" value="1"/>
</dbReference>
<dbReference type="EMBL" id="FWXJ01000011">
    <property type="protein sequence ID" value="SMC66738.1"/>
    <property type="molecule type" value="Genomic_DNA"/>
</dbReference>
<dbReference type="InterPro" id="IPR003593">
    <property type="entry name" value="AAA+_ATPase"/>
</dbReference>
<protein>
    <submittedName>
        <fullName evidence="7">ATP-dependent helicase HrpA</fullName>
    </submittedName>
</protein>
<keyword evidence="1" id="KW-0547">Nucleotide-binding</keyword>
<keyword evidence="3 7" id="KW-0347">Helicase</keyword>
<keyword evidence="8" id="KW-1185">Reference proteome</keyword>
<evidence type="ECO:0000259" key="6">
    <source>
        <dbReference type="PROSITE" id="PS51194"/>
    </source>
</evidence>
<dbReference type="InterPro" id="IPR024590">
    <property type="entry name" value="HrpA_C"/>
</dbReference>
<evidence type="ECO:0000313" key="8">
    <source>
        <dbReference type="Proteomes" id="UP000192708"/>
    </source>
</evidence>
<dbReference type="GO" id="GO:0005524">
    <property type="term" value="F:ATP binding"/>
    <property type="evidence" value="ECO:0007669"/>
    <property type="project" value="UniProtKB-KW"/>
</dbReference>
<dbReference type="Gene3D" id="1.20.120.1080">
    <property type="match status" value="1"/>
</dbReference>
<keyword evidence="4" id="KW-0067">ATP-binding</keyword>
<evidence type="ECO:0000256" key="3">
    <source>
        <dbReference type="ARBA" id="ARBA00022806"/>
    </source>
</evidence>
<evidence type="ECO:0000256" key="2">
    <source>
        <dbReference type="ARBA" id="ARBA00022801"/>
    </source>
</evidence>
<dbReference type="CDD" id="cd18791">
    <property type="entry name" value="SF2_C_RHA"/>
    <property type="match status" value="1"/>
</dbReference>
<dbReference type="GO" id="GO:0016787">
    <property type="term" value="F:hydrolase activity"/>
    <property type="evidence" value="ECO:0007669"/>
    <property type="project" value="UniProtKB-KW"/>
</dbReference>
<evidence type="ECO:0000256" key="1">
    <source>
        <dbReference type="ARBA" id="ARBA00022741"/>
    </source>
</evidence>
<dbReference type="NCBIfam" id="TIGR01967">
    <property type="entry name" value="DEAH_box_HrpA"/>
    <property type="match status" value="1"/>
</dbReference>
<dbReference type="InterPro" id="IPR010222">
    <property type="entry name" value="RNA_helicase_HrpA"/>
</dbReference>
<dbReference type="Pfam" id="PF21010">
    <property type="entry name" value="HA2_C"/>
    <property type="match status" value="1"/>
</dbReference>
<dbReference type="SMART" id="SM00382">
    <property type="entry name" value="AAA"/>
    <property type="match status" value="1"/>
</dbReference>
<dbReference type="InterPro" id="IPR011709">
    <property type="entry name" value="DEAD-box_helicase_OB_fold"/>
</dbReference>
<feature type="domain" description="Helicase ATP-binding" evidence="5">
    <location>
        <begin position="24"/>
        <end position="191"/>
    </location>
</feature>
<dbReference type="Pfam" id="PF00271">
    <property type="entry name" value="Helicase_C"/>
    <property type="match status" value="1"/>
</dbReference>
<sequence length="1313" mass="149206">MEKPHINIEFPELLPVSGQRHLIARAIQEHPVVIVCGETGSGKTTQLPKICLSIGRGRMNQTNRLIGHTQPRRIAATATAKRIAQELGTPLGQDVGFQVRFSDKTSATASIKLMTDGILLAQTQNDPLLLAYDTIIIDEAHERSLNIDFLLGYLKQILPKRPDLKIIITSATIDASAFAKHFSAIDPNVPIIEVSGRLYPVEVRYRPIDLTLSKDGRESKDGKEQSEAIKDAILELWQSGVSGAGDILVFFPGEREIRECEQVLRKDLSLMQKYQPEILSLFARQSITEQEKVFGHGGGRRIILSTNVAETSLTVPGIRFVIDTGQARVKRYSYRNKVEQLQIEPISQAAAKQRAGRCGRVSDGICIRLFSEEDFLARPSQTDPEILRSSLAAVILRMAALKLSRIQDFPFLQPPLGRAISDGVQLLEELGAVESSENSLGRSIELTPIGKELAKLPLDPKVSRMLIAARDNQALKEVLIIASALAIQDPRDRPLEQAQVADQAHQIFADNQSEFLSYIKMMDWYQHALSQKLSHRALDNLCKKQFISPRRMREWLDVYRQLQSLLADQGWRENKIEATYEQIHTSLLTGLLGNIAKKSELEKIYDGTRGIKLNIWPGSNLSKKVGNWLVASELIETNRLYARTIAKIDPKWVEKICQHRLIKSWSDPFWDQRTGEIMAHEQGALYGLTLYNGRKVRFALMQPDEARLLFIQRAMVEGELFGAIEIAQIQKQFGSVFKFFWLNQQLIRQVEAIEHRSRRQDVLVDDLMIFEFYQKILPTSVLSRSTLQAWLDKDPKNGAALLLTKADLMRHSADAITNDRYPKTFTMMGSNLTLSYHFEPGSPKDGVTLIVPIALLNQIDQRKCDWLVPGLCVEKVHLYLKTLPQKLRRHCVPLPEYAKQFIDRALENNAFGKGELIDALIADIREITKVAMQRADFRPENLPPHCFMNYRLIDEHGRQLELERNLSLLQGRYVNEVREIFSKAAAQVVQQVISPTTSQLEPKKAATQSLPNEQNPTNLQVVSPAEASQKITQWSFGELPEILEIQKNRQILLGYPALEDHLTHCELNVYDDPVKARAIHLKGLRRLFSLAQKDSIKALQKQLPGARELGLLFLQIGTPEHLMQQIIDLALNRACLNEPLPKNQEEFLERLQSGKTKLSLIAQEIARHVSASLQNYHDVQKKISQVKLISPTAHTDISQQLEELIYPDFVMNTPYEQLIHLPRYLKGIVVRVEKLRGALARDQENQQNFSQLKRQWLKIQQNQGFATNNQHQKTLEIRWQFEELRIALFAQELKTPVPMSIKRVEKIINSFQG</sequence>
<dbReference type="OrthoDB" id="9805617at2"/>
<proteinExistence type="predicted"/>
<accession>A0A1W2B2V1</accession>
<dbReference type="PANTHER" id="PTHR18934:SF99">
    <property type="entry name" value="ATP-DEPENDENT RNA HELICASE DHX37-RELATED"/>
    <property type="match status" value="1"/>
</dbReference>
<organism evidence="7 8">
    <name type="scientific">Polynucleobacter kasalickyi</name>
    <dbReference type="NCBI Taxonomy" id="1938817"/>
    <lineage>
        <taxon>Bacteria</taxon>
        <taxon>Pseudomonadati</taxon>
        <taxon>Pseudomonadota</taxon>
        <taxon>Betaproteobacteria</taxon>
        <taxon>Burkholderiales</taxon>
        <taxon>Burkholderiaceae</taxon>
        <taxon>Polynucleobacter</taxon>
    </lineage>
</organism>
<dbReference type="STRING" id="1938817.SAMN06296008_11123"/>
<dbReference type="InterPro" id="IPR027417">
    <property type="entry name" value="P-loop_NTPase"/>
</dbReference>
<dbReference type="SMART" id="SM00490">
    <property type="entry name" value="HELICc"/>
    <property type="match status" value="1"/>
</dbReference>
<dbReference type="Pfam" id="PF11898">
    <property type="entry name" value="DUF3418"/>
    <property type="match status" value="1"/>
</dbReference>
<evidence type="ECO:0000256" key="4">
    <source>
        <dbReference type="ARBA" id="ARBA00022840"/>
    </source>
</evidence>
<feature type="domain" description="Helicase C-terminal" evidence="6">
    <location>
        <begin position="228"/>
        <end position="402"/>
    </location>
</feature>
<dbReference type="PROSITE" id="PS51192">
    <property type="entry name" value="HELICASE_ATP_BIND_1"/>
    <property type="match status" value="1"/>
</dbReference>
<reference evidence="7 8" key="1">
    <citation type="submission" date="2017-04" db="EMBL/GenBank/DDBJ databases">
        <authorList>
            <person name="Afonso C.L."/>
            <person name="Miller P.J."/>
            <person name="Scott M.A."/>
            <person name="Spackman E."/>
            <person name="Goraichik I."/>
            <person name="Dimitrov K.M."/>
            <person name="Suarez D.L."/>
            <person name="Swayne D.E."/>
        </authorList>
    </citation>
    <scope>NUCLEOTIDE SEQUENCE [LARGE SCALE GENOMIC DNA]</scope>
    <source>
        <strain evidence="7 8">VK13</strain>
    </source>
</reference>
<dbReference type="SMART" id="SM00487">
    <property type="entry name" value="DEXDc"/>
    <property type="match status" value="1"/>
</dbReference>
<gene>
    <name evidence="7" type="ORF">SAMN06296008_11123</name>
</gene>
<dbReference type="Proteomes" id="UP000192708">
    <property type="component" value="Unassembled WGS sequence"/>
</dbReference>
<dbReference type="Gene3D" id="3.40.50.300">
    <property type="entry name" value="P-loop containing nucleotide triphosphate hydrolases"/>
    <property type="match status" value="2"/>
</dbReference>
<dbReference type="SUPFAM" id="SSF52540">
    <property type="entry name" value="P-loop containing nucleoside triphosphate hydrolases"/>
    <property type="match status" value="1"/>
</dbReference>
<dbReference type="FunFam" id="1.20.120.1080:FF:000005">
    <property type="entry name" value="ATP-dependent helicase HrpA"/>
    <property type="match status" value="1"/>
</dbReference>
<keyword evidence="2" id="KW-0378">Hydrolase</keyword>
<evidence type="ECO:0000313" key="7">
    <source>
        <dbReference type="EMBL" id="SMC66738.1"/>
    </source>
</evidence>
<dbReference type="InterPro" id="IPR007502">
    <property type="entry name" value="Helicase-assoc_dom"/>
</dbReference>
<dbReference type="SMART" id="SM00847">
    <property type="entry name" value="HA2"/>
    <property type="match status" value="1"/>
</dbReference>
<name>A0A1W2B2V1_9BURK</name>
<dbReference type="InterPro" id="IPR011545">
    <property type="entry name" value="DEAD/DEAH_box_helicase_dom"/>
</dbReference>
<dbReference type="InterPro" id="IPR014001">
    <property type="entry name" value="Helicase_ATP-bd"/>
</dbReference>
<dbReference type="InterPro" id="IPR001650">
    <property type="entry name" value="Helicase_C-like"/>
</dbReference>